<dbReference type="OrthoDB" id="9811395at2"/>
<keyword evidence="5" id="KW-1133">Transmembrane helix</keyword>
<evidence type="ECO:0000256" key="3">
    <source>
        <dbReference type="ARBA" id="ARBA00023004"/>
    </source>
</evidence>
<keyword evidence="5" id="KW-0472">Membrane</keyword>
<dbReference type="SUPFAM" id="SSF46626">
    <property type="entry name" value="Cytochrome c"/>
    <property type="match status" value="2"/>
</dbReference>
<dbReference type="EMBL" id="QWDE01000001">
    <property type="protein sequence ID" value="RFZ85139.1"/>
    <property type="molecule type" value="Genomic_DNA"/>
</dbReference>
<dbReference type="Pfam" id="PF13442">
    <property type="entry name" value="Cytochrome_CBB3"/>
    <property type="match status" value="1"/>
</dbReference>
<keyword evidence="1 4" id="KW-0349">Heme</keyword>
<keyword evidence="8" id="KW-1185">Reference proteome</keyword>
<dbReference type="GO" id="GO:0020037">
    <property type="term" value="F:heme binding"/>
    <property type="evidence" value="ECO:0007669"/>
    <property type="project" value="InterPro"/>
</dbReference>
<evidence type="ECO:0000256" key="1">
    <source>
        <dbReference type="ARBA" id="ARBA00022617"/>
    </source>
</evidence>
<organism evidence="7 8">
    <name type="scientific">Mucilaginibacter terrenus</name>
    <dbReference type="NCBI Taxonomy" id="2482727"/>
    <lineage>
        <taxon>Bacteria</taxon>
        <taxon>Pseudomonadati</taxon>
        <taxon>Bacteroidota</taxon>
        <taxon>Sphingobacteriia</taxon>
        <taxon>Sphingobacteriales</taxon>
        <taxon>Sphingobacteriaceae</taxon>
        <taxon>Mucilaginibacter</taxon>
    </lineage>
</organism>
<dbReference type="PANTHER" id="PTHR35008">
    <property type="entry name" value="BLL4482 PROTEIN-RELATED"/>
    <property type="match status" value="1"/>
</dbReference>
<keyword evidence="3 4" id="KW-0408">Iron</keyword>
<name>A0A3E2NVZ7_9SPHI</name>
<keyword evidence="2 4" id="KW-0479">Metal-binding</keyword>
<dbReference type="InterPro" id="IPR051459">
    <property type="entry name" value="Cytochrome_c-type_DH"/>
</dbReference>
<dbReference type="InterPro" id="IPR003468">
    <property type="entry name" value="Cyt_c_oxidase_monohaem-su/FixO"/>
</dbReference>
<dbReference type="PANTHER" id="PTHR35008:SF8">
    <property type="entry name" value="ALCOHOL DEHYDROGENASE CYTOCHROME C SUBUNIT"/>
    <property type="match status" value="1"/>
</dbReference>
<feature type="domain" description="Cytochrome c" evidence="6">
    <location>
        <begin position="226"/>
        <end position="335"/>
    </location>
</feature>
<evidence type="ECO:0000256" key="5">
    <source>
        <dbReference type="SAM" id="Phobius"/>
    </source>
</evidence>
<dbReference type="Proteomes" id="UP000260823">
    <property type="component" value="Unassembled WGS sequence"/>
</dbReference>
<sequence>MDIYTNHKRLYLAALCLFVFLTIFVAIIPALNNQVNNAPLPGSKPLTALEAAGKGIFIAEGCVACHTQQVRNLEMDRSWGTRPGVAADYARNTRTDIWRNTATLMGSERTGPDLTNIGNRQSSADWHFLHLYNPRSVMPASVMPSYSWLFTVSDYAYTEDVVVTVPEEFRKGVTGKIVASPQALALVAYLKSLKQTPLPTGKPVPVFLYGKATGSGSPAGLPSPAKTGPDGNALYAANCQGCHQENGLGLAGAFPPLKGSKVVLDNSPDVQVTIIMKGYNGRVSEGYGIMPPVGTNNNLKPEEVTAIINHERGSWGNNSKKVTVEEVKKIIASLK</sequence>
<evidence type="ECO:0000256" key="4">
    <source>
        <dbReference type="PROSITE-ProRule" id="PRU00433"/>
    </source>
</evidence>
<gene>
    <name evidence="7" type="ORF">DYU05_05930</name>
</gene>
<protein>
    <submittedName>
        <fullName evidence="7">Cytochrome-c oxidase</fullName>
    </submittedName>
</protein>
<dbReference type="PROSITE" id="PS51007">
    <property type="entry name" value="CYTC"/>
    <property type="match status" value="2"/>
</dbReference>
<dbReference type="InterPro" id="IPR036909">
    <property type="entry name" value="Cyt_c-like_dom_sf"/>
</dbReference>
<proteinExistence type="predicted"/>
<comment type="caution">
    <text evidence="7">The sequence shown here is derived from an EMBL/GenBank/DDBJ whole genome shotgun (WGS) entry which is preliminary data.</text>
</comment>
<keyword evidence="5" id="KW-0812">Transmembrane</keyword>
<feature type="transmembrane region" description="Helical" evidence="5">
    <location>
        <begin position="12"/>
        <end position="31"/>
    </location>
</feature>
<evidence type="ECO:0000256" key="2">
    <source>
        <dbReference type="ARBA" id="ARBA00022723"/>
    </source>
</evidence>
<dbReference type="RefSeq" id="WP_117382040.1">
    <property type="nucleotide sequence ID" value="NZ_QWDE01000001.1"/>
</dbReference>
<feature type="domain" description="Cytochrome c" evidence="6">
    <location>
        <begin position="48"/>
        <end position="194"/>
    </location>
</feature>
<dbReference type="InterPro" id="IPR009056">
    <property type="entry name" value="Cyt_c-like_dom"/>
</dbReference>
<dbReference type="GO" id="GO:0009055">
    <property type="term" value="F:electron transfer activity"/>
    <property type="evidence" value="ECO:0007669"/>
    <property type="project" value="InterPro"/>
</dbReference>
<accession>A0A3E2NVZ7</accession>
<dbReference type="AlphaFoldDB" id="A0A3E2NVZ7"/>
<evidence type="ECO:0000313" key="7">
    <source>
        <dbReference type="EMBL" id="RFZ85139.1"/>
    </source>
</evidence>
<evidence type="ECO:0000313" key="8">
    <source>
        <dbReference type="Proteomes" id="UP000260823"/>
    </source>
</evidence>
<dbReference type="Pfam" id="PF02433">
    <property type="entry name" value="FixO"/>
    <property type="match status" value="1"/>
</dbReference>
<dbReference type="Gene3D" id="1.10.760.10">
    <property type="entry name" value="Cytochrome c-like domain"/>
    <property type="match status" value="2"/>
</dbReference>
<reference evidence="7 8" key="1">
    <citation type="submission" date="2018-08" db="EMBL/GenBank/DDBJ databases">
        <title>Mucilaginibacter terrae sp. nov., isolated from manganese diggings.</title>
        <authorList>
            <person name="Huang Y."/>
            <person name="Zhou Z."/>
        </authorList>
    </citation>
    <scope>NUCLEOTIDE SEQUENCE [LARGE SCALE GENOMIC DNA]</scope>
    <source>
        <strain evidence="7 8">ZH6</strain>
    </source>
</reference>
<dbReference type="GO" id="GO:0046872">
    <property type="term" value="F:metal ion binding"/>
    <property type="evidence" value="ECO:0007669"/>
    <property type="project" value="UniProtKB-KW"/>
</dbReference>
<evidence type="ECO:0000259" key="6">
    <source>
        <dbReference type="PROSITE" id="PS51007"/>
    </source>
</evidence>